<evidence type="ECO:0000256" key="1">
    <source>
        <dbReference type="ARBA" id="ARBA00004651"/>
    </source>
</evidence>
<sequence>MTTSTPPTPTPSAKNPEQINPPGGAERRGIGQVLRSQLQQSLAFATLVVLIIFFSVSSSSFFTVSNISGILLSTAVIGILAVGTTFVIITGGIDLSIGTGMTLCAVMTGVFITNMGLPLVVGVIGGIATGALMGFINGFNITFLGLPPFIATLAMMLIAQGLALVISGVAPIYFAEQAFKDIALGTLIPGLPNAVLILFLCALVAYVVLSKTILGRYTFAIGSNEEATRLSGVNTRKWTILIYTVAGIFTGIAGVVIAARLGSAQPQLGTGYELQAIAAVIIGGTSLLGGRGSILGTLIGALIMSVLINGLRILSIQTEWQNVVVGIVILVAVFTDSLRRRREA</sequence>
<evidence type="ECO:0000313" key="8">
    <source>
        <dbReference type="EMBL" id="RUR01685.1"/>
    </source>
</evidence>
<dbReference type="PANTHER" id="PTHR32196">
    <property type="entry name" value="ABC TRANSPORTER PERMEASE PROTEIN YPHD-RELATED-RELATED"/>
    <property type="match status" value="1"/>
</dbReference>
<gene>
    <name evidence="8" type="ORF">ELQ94_09445</name>
</gene>
<evidence type="ECO:0000256" key="3">
    <source>
        <dbReference type="ARBA" id="ARBA00022692"/>
    </source>
</evidence>
<feature type="region of interest" description="Disordered" evidence="6">
    <location>
        <begin position="1"/>
        <end position="26"/>
    </location>
</feature>
<keyword evidence="9" id="KW-1185">Reference proteome</keyword>
<feature type="transmembrane region" description="Helical" evidence="7">
    <location>
        <begin position="194"/>
        <end position="219"/>
    </location>
</feature>
<feature type="transmembrane region" description="Helical" evidence="7">
    <location>
        <begin position="119"/>
        <end position="137"/>
    </location>
</feature>
<evidence type="ECO:0000256" key="4">
    <source>
        <dbReference type="ARBA" id="ARBA00022989"/>
    </source>
</evidence>
<comment type="caution">
    <text evidence="8">The sequence shown here is derived from an EMBL/GenBank/DDBJ whole genome shotgun (WGS) entry which is preliminary data.</text>
</comment>
<keyword evidence="5 7" id="KW-0472">Membrane</keyword>
<proteinExistence type="predicted"/>
<comment type="subcellular location">
    <subcellularLocation>
        <location evidence="1">Cell membrane</location>
        <topology evidence="1">Multi-pass membrane protein</topology>
    </subcellularLocation>
</comment>
<dbReference type="PANTHER" id="PTHR32196:SF72">
    <property type="entry name" value="RIBOSE IMPORT PERMEASE PROTEIN RBSC"/>
    <property type="match status" value="1"/>
</dbReference>
<evidence type="ECO:0000256" key="5">
    <source>
        <dbReference type="ARBA" id="ARBA00023136"/>
    </source>
</evidence>
<dbReference type="AlphaFoldDB" id="A0A433JU36"/>
<keyword evidence="2" id="KW-1003">Cell membrane</keyword>
<evidence type="ECO:0000256" key="2">
    <source>
        <dbReference type="ARBA" id="ARBA00022475"/>
    </source>
</evidence>
<evidence type="ECO:0000313" key="9">
    <source>
        <dbReference type="Proteomes" id="UP000274909"/>
    </source>
</evidence>
<organism evidence="8 9">
    <name type="scientific">Labedella endophytica</name>
    <dbReference type="NCBI Taxonomy" id="1523160"/>
    <lineage>
        <taxon>Bacteria</taxon>
        <taxon>Bacillati</taxon>
        <taxon>Actinomycetota</taxon>
        <taxon>Actinomycetes</taxon>
        <taxon>Micrococcales</taxon>
        <taxon>Microbacteriaceae</taxon>
        <taxon>Labedella</taxon>
    </lineage>
</organism>
<dbReference type="Proteomes" id="UP000274909">
    <property type="component" value="Unassembled WGS sequence"/>
</dbReference>
<feature type="transmembrane region" description="Helical" evidence="7">
    <location>
        <begin position="70"/>
        <end position="88"/>
    </location>
</feature>
<keyword evidence="3 7" id="KW-0812">Transmembrane</keyword>
<keyword evidence="4 7" id="KW-1133">Transmembrane helix</keyword>
<reference evidence="8 9" key="1">
    <citation type="submission" date="2018-12" db="EMBL/GenBank/DDBJ databases">
        <authorList>
            <person name="Li F."/>
        </authorList>
    </citation>
    <scope>NUCLEOTIDE SEQUENCE [LARGE SCALE GENOMIC DNA]</scope>
    <source>
        <strain evidence="8 9">EGI 6500705</strain>
    </source>
</reference>
<accession>A0A433JU36</accession>
<feature type="compositionally biased region" description="Pro residues" evidence="6">
    <location>
        <begin position="1"/>
        <end position="10"/>
    </location>
</feature>
<feature type="transmembrane region" description="Helical" evidence="7">
    <location>
        <begin position="42"/>
        <end position="64"/>
    </location>
</feature>
<feature type="transmembrane region" description="Helical" evidence="7">
    <location>
        <begin position="271"/>
        <end position="288"/>
    </location>
</feature>
<dbReference type="RefSeq" id="WP_127049465.1">
    <property type="nucleotide sequence ID" value="NZ_RZGZ01000002.1"/>
</dbReference>
<feature type="transmembrane region" description="Helical" evidence="7">
    <location>
        <begin position="295"/>
        <end position="314"/>
    </location>
</feature>
<dbReference type="GO" id="GO:0005886">
    <property type="term" value="C:plasma membrane"/>
    <property type="evidence" value="ECO:0007669"/>
    <property type="project" value="UniProtKB-SubCell"/>
</dbReference>
<evidence type="ECO:0000256" key="6">
    <source>
        <dbReference type="SAM" id="MobiDB-lite"/>
    </source>
</evidence>
<protein>
    <submittedName>
        <fullName evidence="8">ABC transporter permease</fullName>
    </submittedName>
</protein>
<dbReference type="Pfam" id="PF02653">
    <property type="entry name" value="BPD_transp_2"/>
    <property type="match status" value="1"/>
</dbReference>
<name>A0A433JU36_9MICO</name>
<feature type="transmembrane region" description="Helical" evidence="7">
    <location>
        <begin position="149"/>
        <end position="174"/>
    </location>
</feature>
<evidence type="ECO:0000256" key="7">
    <source>
        <dbReference type="SAM" id="Phobius"/>
    </source>
</evidence>
<dbReference type="CDD" id="cd06579">
    <property type="entry name" value="TM_PBP1_transp_AraH_like"/>
    <property type="match status" value="1"/>
</dbReference>
<dbReference type="OrthoDB" id="9808136at2"/>
<dbReference type="EMBL" id="RZGZ01000002">
    <property type="protein sequence ID" value="RUR01685.1"/>
    <property type="molecule type" value="Genomic_DNA"/>
</dbReference>
<feature type="transmembrane region" description="Helical" evidence="7">
    <location>
        <begin position="320"/>
        <end position="338"/>
    </location>
</feature>
<dbReference type="InterPro" id="IPR001851">
    <property type="entry name" value="ABC_transp_permease"/>
</dbReference>
<dbReference type="GO" id="GO:0022857">
    <property type="term" value="F:transmembrane transporter activity"/>
    <property type="evidence" value="ECO:0007669"/>
    <property type="project" value="InterPro"/>
</dbReference>
<feature type="transmembrane region" description="Helical" evidence="7">
    <location>
        <begin position="240"/>
        <end position="259"/>
    </location>
</feature>